<dbReference type="Pfam" id="PF03592">
    <property type="entry name" value="Terminase_2"/>
    <property type="match status" value="1"/>
</dbReference>
<keyword evidence="2" id="KW-1185">Reference proteome</keyword>
<evidence type="ECO:0000313" key="1">
    <source>
        <dbReference type="EMBL" id="UVW35385.1"/>
    </source>
</evidence>
<proteinExistence type="predicted"/>
<reference evidence="1" key="1">
    <citation type="submission" date="2022-08" db="EMBL/GenBank/DDBJ databases">
        <title>Catabolic pathway analysis in culturable SAR92 clade bacteria reveals their overlooked roles in DMSP degradation in coastal seas.</title>
        <authorList>
            <person name="He X."/>
            <person name="Zhang X."/>
            <person name="Zhang Y."/>
        </authorList>
    </citation>
    <scope>NUCLEOTIDE SEQUENCE</scope>
    <source>
        <strain evidence="1">H455</strain>
    </source>
</reference>
<gene>
    <name evidence="1" type="ORF">NYF23_01960</name>
</gene>
<dbReference type="InterPro" id="IPR005335">
    <property type="entry name" value="Terminase_ssu"/>
</dbReference>
<evidence type="ECO:0000313" key="2">
    <source>
        <dbReference type="Proteomes" id="UP001059934"/>
    </source>
</evidence>
<dbReference type="Gene3D" id="1.10.10.1400">
    <property type="entry name" value="Terminase, small subunit, N-terminal DNA-binding domain, HTH motif"/>
    <property type="match status" value="1"/>
</dbReference>
<name>A0ABY5TPV4_9GAMM</name>
<dbReference type="InterPro" id="IPR038713">
    <property type="entry name" value="Terminase_Gp1_N_sf"/>
</dbReference>
<organism evidence="1 2">
    <name type="scientific">SAR92 clade bacterium H455</name>
    <dbReference type="NCBI Taxonomy" id="2974818"/>
    <lineage>
        <taxon>Bacteria</taxon>
        <taxon>Pseudomonadati</taxon>
        <taxon>Pseudomonadota</taxon>
        <taxon>Gammaproteobacteria</taxon>
        <taxon>Cellvibrionales</taxon>
        <taxon>Porticoccaceae</taxon>
        <taxon>SAR92 clade</taxon>
    </lineage>
</organism>
<dbReference type="EMBL" id="CP103416">
    <property type="protein sequence ID" value="UVW35385.1"/>
    <property type="molecule type" value="Genomic_DNA"/>
</dbReference>
<protein>
    <submittedName>
        <fullName evidence="1">Terminase small subunit</fullName>
    </submittedName>
</protein>
<dbReference type="Proteomes" id="UP001059934">
    <property type="component" value="Chromosome"/>
</dbReference>
<sequence>MIERQKRFAAHYAETGNGAEAARRAGYSAAAARQTAYKLRQKDSIKQAVEREQWFSDHDSRSAKRKATDMLIETFHKADNATDMRKAVDALSKLHRLA</sequence>
<accession>A0ABY5TPV4</accession>